<evidence type="ECO:0000256" key="6">
    <source>
        <dbReference type="ARBA" id="ARBA00022448"/>
    </source>
</evidence>
<keyword evidence="16 18" id="KW-0472">Membrane</keyword>
<dbReference type="EC" id="7.1.1.2" evidence="4 18"/>
<evidence type="ECO:0000256" key="1">
    <source>
        <dbReference type="ARBA" id="ARBA00003257"/>
    </source>
</evidence>
<dbReference type="RefSeq" id="YP_009433257.1">
    <property type="nucleotide sequence ID" value="NC_036011.1"/>
</dbReference>
<evidence type="ECO:0000256" key="12">
    <source>
        <dbReference type="ARBA" id="ARBA00022989"/>
    </source>
</evidence>
<keyword evidence="8 18" id="KW-0812">Transmembrane</keyword>
<feature type="transmembrane region" description="Helical" evidence="18">
    <location>
        <begin position="311"/>
        <end position="329"/>
    </location>
</feature>
<geneLocation type="mitochondrion" evidence="20"/>
<dbReference type="InterPro" id="IPR001750">
    <property type="entry name" value="ND/Mrp_TM"/>
</dbReference>
<proteinExistence type="inferred from homology"/>
<feature type="transmembrane region" description="Helical" evidence="18">
    <location>
        <begin position="86"/>
        <end position="105"/>
    </location>
</feature>
<keyword evidence="11 18" id="KW-0249">Electron transport</keyword>
<dbReference type="InterPro" id="IPR003917">
    <property type="entry name" value="NADH_UbQ_OxRdtase_chain2"/>
</dbReference>
<evidence type="ECO:0000256" key="18">
    <source>
        <dbReference type="RuleBase" id="RU003403"/>
    </source>
</evidence>
<evidence type="ECO:0000256" key="13">
    <source>
        <dbReference type="ARBA" id="ARBA00023027"/>
    </source>
</evidence>
<evidence type="ECO:0000256" key="9">
    <source>
        <dbReference type="ARBA" id="ARBA00022792"/>
    </source>
</evidence>
<comment type="function">
    <text evidence="1">Core subunit of the mitochondrial membrane respiratory chain NADH dehydrogenase (Complex I) that is believed to belong to the minimal assembly required for catalysis. Complex I functions in the transfer of electrons from NADH to the respiratory chain. The immediate electron acceptor for the enzyme is believed to be ubiquinone.</text>
</comment>
<name>A0A342CF60_9HEMI</name>
<keyword evidence="12 18" id="KW-1133">Transmembrane helix</keyword>
<evidence type="ECO:0000259" key="19">
    <source>
        <dbReference type="Pfam" id="PF00361"/>
    </source>
</evidence>
<dbReference type="GO" id="GO:0006120">
    <property type="term" value="P:mitochondrial electron transport, NADH to ubiquinone"/>
    <property type="evidence" value="ECO:0007669"/>
    <property type="project" value="InterPro"/>
</dbReference>
<feature type="transmembrane region" description="Helical" evidence="18">
    <location>
        <begin position="236"/>
        <end position="257"/>
    </location>
</feature>
<comment type="similarity">
    <text evidence="3 18">Belongs to the complex I subunit 2 family.</text>
</comment>
<accession>A0A342CF60</accession>
<evidence type="ECO:0000256" key="17">
    <source>
        <dbReference type="ARBA" id="ARBA00049551"/>
    </source>
</evidence>
<feature type="transmembrane region" description="Helical" evidence="18">
    <location>
        <begin position="269"/>
        <end position="290"/>
    </location>
</feature>
<evidence type="ECO:0000256" key="5">
    <source>
        <dbReference type="ARBA" id="ARBA00021008"/>
    </source>
</evidence>
<evidence type="ECO:0000256" key="7">
    <source>
        <dbReference type="ARBA" id="ARBA00022660"/>
    </source>
</evidence>
<reference evidence="20" key="1">
    <citation type="submission" date="2013-04" db="EMBL/GenBank/DDBJ databases">
        <authorList>
            <person name="Siti Noraziah A.Z."/>
            <person name="Nazlina I."/>
        </authorList>
    </citation>
    <scope>NUCLEOTIDE SEQUENCE</scope>
</reference>
<dbReference type="PANTHER" id="PTHR46552:SF1">
    <property type="entry name" value="NADH-UBIQUINONE OXIDOREDUCTASE CHAIN 2"/>
    <property type="match status" value="1"/>
</dbReference>
<organism evidence="20">
    <name type="scientific">Phymata americana</name>
    <dbReference type="NCBI Taxonomy" id="1347736"/>
    <lineage>
        <taxon>Eukaryota</taxon>
        <taxon>Metazoa</taxon>
        <taxon>Ecdysozoa</taxon>
        <taxon>Arthropoda</taxon>
        <taxon>Hexapoda</taxon>
        <taxon>Insecta</taxon>
        <taxon>Pterygota</taxon>
        <taxon>Neoptera</taxon>
        <taxon>Paraneoptera</taxon>
        <taxon>Hemiptera</taxon>
        <taxon>Heteroptera</taxon>
        <taxon>Panheteroptera</taxon>
        <taxon>Cimicomorpha</taxon>
        <taxon>Phymatidae</taxon>
        <taxon>Phymatinae</taxon>
        <taxon>Phymata</taxon>
    </lineage>
</organism>
<keyword evidence="15 18" id="KW-0496">Mitochondrion</keyword>
<keyword evidence="7 18" id="KW-0679">Respiratory chain</keyword>
<evidence type="ECO:0000256" key="8">
    <source>
        <dbReference type="ARBA" id="ARBA00022692"/>
    </source>
</evidence>
<dbReference type="GO" id="GO:0008137">
    <property type="term" value="F:NADH dehydrogenase (ubiquinone) activity"/>
    <property type="evidence" value="ECO:0007669"/>
    <property type="project" value="UniProtKB-EC"/>
</dbReference>
<dbReference type="GO" id="GO:0005743">
    <property type="term" value="C:mitochondrial inner membrane"/>
    <property type="evidence" value="ECO:0007669"/>
    <property type="project" value="UniProtKB-SubCell"/>
</dbReference>
<dbReference type="Pfam" id="PF00361">
    <property type="entry name" value="Proton_antipo_M"/>
    <property type="match status" value="1"/>
</dbReference>
<sequence>MLNSSKLLFVTMMVGGTILTVSSDNMLGMWMGLEINMISFIPLISKSNNQMASESGMIYFLVQSMGSILLLIMILSNSLIMVSSNFTNLLIINLIIFSMMIKLGAPPFHFWFPNMMQKMNWMNSFILMTWQKLAPLSILSKFMNNNMIMMLTMMAVIVGAIGGLNQTSLQKIMAYSSINHLGWMFMAMKFSDQLWMIYLLLYSIMVAIMVMVFNYYSMFMINQIMMNSLSLSESGLMGMSMLSLGGLPPFIGFLPKWMVIQMMMNSELYSVIIIMIMMSLLTLFYYIRVISTMLMINSSSHKWNSMKTNNFFMNKMLTINLILPLISLVNY</sequence>
<keyword evidence="9 18" id="KW-0999">Mitochondrion inner membrane</keyword>
<evidence type="ECO:0000256" key="14">
    <source>
        <dbReference type="ARBA" id="ARBA00023075"/>
    </source>
</evidence>
<protein>
    <recommendedName>
        <fullName evidence="5 18">NADH-ubiquinone oxidoreductase chain 2</fullName>
        <ecNumber evidence="4 18">7.1.1.2</ecNumber>
    </recommendedName>
</protein>
<keyword evidence="13 18" id="KW-0520">NAD</keyword>
<dbReference type="InterPro" id="IPR050175">
    <property type="entry name" value="Complex_I_Subunit_2"/>
</dbReference>
<evidence type="ECO:0000256" key="4">
    <source>
        <dbReference type="ARBA" id="ARBA00012944"/>
    </source>
</evidence>
<dbReference type="AlphaFoldDB" id="A0A342CF60"/>
<evidence type="ECO:0000256" key="16">
    <source>
        <dbReference type="ARBA" id="ARBA00023136"/>
    </source>
</evidence>
<dbReference type="PRINTS" id="PR01436">
    <property type="entry name" value="NADHDHGNASE2"/>
</dbReference>
<feature type="transmembrane region" description="Helical" evidence="18">
    <location>
        <begin position="57"/>
        <end position="80"/>
    </location>
</feature>
<evidence type="ECO:0000256" key="10">
    <source>
        <dbReference type="ARBA" id="ARBA00022967"/>
    </source>
</evidence>
<keyword evidence="14 18" id="KW-0830">Ubiquinone</keyword>
<keyword evidence="6" id="KW-0813">Transport</keyword>
<evidence type="ECO:0000256" key="2">
    <source>
        <dbReference type="ARBA" id="ARBA00004448"/>
    </source>
</evidence>
<dbReference type="GeneID" id="34682564"/>
<evidence type="ECO:0000256" key="11">
    <source>
        <dbReference type="ARBA" id="ARBA00022982"/>
    </source>
</evidence>
<comment type="function">
    <text evidence="18">Core subunit of the mitochondrial membrane respiratory chain NADH dehydrogenase (Complex I) which catalyzes electron transfer from NADH through the respiratory chain, using ubiquinone as an electron acceptor. Essential for the catalytic activity and assembly of complex I.</text>
</comment>
<evidence type="ECO:0000313" key="20">
    <source>
        <dbReference type="EMBL" id="AGO27987.1"/>
    </source>
</evidence>
<evidence type="ECO:0000256" key="3">
    <source>
        <dbReference type="ARBA" id="ARBA00007012"/>
    </source>
</evidence>
<dbReference type="EMBL" id="KC887526">
    <property type="protein sequence ID" value="AGO27987.1"/>
    <property type="molecule type" value="Genomic_DNA"/>
</dbReference>
<feature type="transmembrane region" description="Helical" evidence="18">
    <location>
        <begin position="7"/>
        <end position="23"/>
    </location>
</feature>
<keyword evidence="10 18" id="KW-1278">Translocase</keyword>
<reference evidence="20" key="2">
    <citation type="journal article" date="2017" name="Proc. R. Soc. B">
        <title>Mitochondrial phylogenomics of Hemiptera reveals adaptive innovations driving the diversification of true bugs.</title>
        <authorList>
            <person name="Li H."/>
            <person name="Leavengood J.M.Jr."/>
            <person name="Chapman E.G."/>
            <person name="Burkhardt D."/>
            <person name="Song F."/>
            <person name="Jiang P."/>
            <person name="Liu J."/>
            <person name="Zhou X."/>
            <person name="Cai W."/>
        </authorList>
    </citation>
    <scope>NUCLEOTIDE SEQUENCE</scope>
</reference>
<comment type="catalytic activity">
    <reaction evidence="17 18">
        <text>a ubiquinone + NADH + 5 H(+)(in) = a ubiquinol + NAD(+) + 4 H(+)(out)</text>
        <dbReference type="Rhea" id="RHEA:29091"/>
        <dbReference type="Rhea" id="RHEA-COMP:9565"/>
        <dbReference type="Rhea" id="RHEA-COMP:9566"/>
        <dbReference type="ChEBI" id="CHEBI:15378"/>
        <dbReference type="ChEBI" id="CHEBI:16389"/>
        <dbReference type="ChEBI" id="CHEBI:17976"/>
        <dbReference type="ChEBI" id="CHEBI:57540"/>
        <dbReference type="ChEBI" id="CHEBI:57945"/>
        <dbReference type="EC" id="7.1.1.2"/>
    </reaction>
</comment>
<evidence type="ECO:0000256" key="15">
    <source>
        <dbReference type="ARBA" id="ARBA00023128"/>
    </source>
</evidence>
<feature type="transmembrane region" description="Helical" evidence="18">
    <location>
        <begin position="148"/>
        <end position="165"/>
    </location>
</feature>
<gene>
    <name evidence="20" type="primary">ND2</name>
</gene>
<feature type="transmembrane region" description="Helical" evidence="18">
    <location>
        <begin position="196"/>
        <end position="216"/>
    </location>
</feature>
<dbReference type="PANTHER" id="PTHR46552">
    <property type="entry name" value="NADH-UBIQUINONE OXIDOREDUCTASE CHAIN 2"/>
    <property type="match status" value="1"/>
</dbReference>
<dbReference type="CTD" id="4536"/>
<feature type="domain" description="NADH:quinone oxidoreductase/Mrp antiporter transmembrane" evidence="19">
    <location>
        <begin position="23"/>
        <end position="282"/>
    </location>
</feature>
<comment type="subcellular location">
    <subcellularLocation>
        <location evidence="2 18">Mitochondrion inner membrane</location>
        <topology evidence="2 18">Multi-pass membrane protein</topology>
    </subcellularLocation>
</comment>